<accession>A0A0J9GUC1</accession>
<sequence length="38" mass="4338">MIIGKGCMNMALEKRFKIFLRHLSDCKGAIHSNILFSN</sequence>
<proteinExistence type="predicted"/>
<comment type="caution">
    <text evidence="1">The sequence shown here is derived from an EMBL/GenBank/DDBJ whole genome shotgun (WGS) entry which is preliminary data.</text>
</comment>
<dbReference type="AlphaFoldDB" id="A0A0J9GUC1"/>
<keyword evidence="2" id="KW-1185">Reference proteome</keyword>
<dbReference type="EMBL" id="LFTY01000002">
    <property type="protein sequence ID" value="KMW57168.1"/>
    <property type="molecule type" value="Genomic_DNA"/>
</dbReference>
<evidence type="ECO:0000313" key="1">
    <source>
        <dbReference type="EMBL" id="KMW57168.1"/>
    </source>
</evidence>
<protein>
    <submittedName>
        <fullName evidence="1">Uncharacterized protein</fullName>
    </submittedName>
</protein>
<organism evidence="1 2">
    <name type="scientific">Candidatus Rhodobacter oscarellae</name>
    <dbReference type="NCBI Taxonomy" id="1675527"/>
    <lineage>
        <taxon>Bacteria</taxon>
        <taxon>Pseudomonadati</taxon>
        <taxon>Pseudomonadota</taxon>
        <taxon>Alphaproteobacteria</taxon>
        <taxon>Rhodobacterales</taxon>
        <taxon>Rhodobacter group</taxon>
        <taxon>Rhodobacter</taxon>
    </lineage>
</organism>
<reference evidence="1 2" key="1">
    <citation type="submission" date="2015-06" db="EMBL/GenBank/DDBJ databases">
        <title>Draft genome sequence of an Alphaproteobacteria species associated to the Mediterranean sponge Oscarella lobularis.</title>
        <authorList>
            <person name="Jourda C."/>
            <person name="Santini S."/>
            <person name="Claverie J.-M."/>
        </authorList>
    </citation>
    <scope>NUCLEOTIDE SEQUENCE [LARGE SCALE GENOMIC DNA]</scope>
    <source>
        <strain evidence="1">IGS</strain>
    </source>
</reference>
<gene>
    <name evidence="1" type="ORF">AIOL_002129</name>
</gene>
<evidence type="ECO:0000313" key="2">
    <source>
        <dbReference type="Proteomes" id="UP000037178"/>
    </source>
</evidence>
<dbReference type="Proteomes" id="UP000037178">
    <property type="component" value="Unassembled WGS sequence"/>
</dbReference>
<name>A0A0J9GUC1_9RHOB</name>